<proteinExistence type="predicted"/>
<dbReference type="RefSeq" id="WP_307471361.1">
    <property type="nucleotide sequence ID" value="NZ_JAUSUB010000001.1"/>
</dbReference>
<evidence type="ECO:0000313" key="1">
    <source>
        <dbReference type="EMBL" id="MDQ0268536.1"/>
    </source>
</evidence>
<dbReference type="EMBL" id="JAUSUB010000001">
    <property type="protein sequence ID" value="MDQ0268536.1"/>
    <property type="molecule type" value="Genomic_DNA"/>
</dbReference>
<reference evidence="1 2" key="1">
    <citation type="submission" date="2023-07" db="EMBL/GenBank/DDBJ databases">
        <title>Genomic Encyclopedia of Type Strains, Phase IV (KMG-IV): sequencing the most valuable type-strain genomes for metagenomic binning, comparative biology and taxonomic classification.</title>
        <authorList>
            <person name="Goeker M."/>
        </authorList>
    </citation>
    <scope>NUCLEOTIDE SEQUENCE [LARGE SCALE GENOMIC DNA]</scope>
    <source>
        <strain evidence="1 2">DSM 23494</strain>
    </source>
</reference>
<keyword evidence="2" id="KW-1185">Reference proteome</keyword>
<organism evidence="1 2">
    <name type="scientific">Cytobacillus purgationiresistens</name>
    <dbReference type="NCBI Taxonomy" id="863449"/>
    <lineage>
        <taxon>Bacteria</taxon>
        <taxon>Bacillati</taxon>
        <taxon>Bacillota</taxon>
        <taxon>Bacilli</taxon>
        <taxon>Bacillales</taxon>
        <taxon>Bacillaceae</taxon>
        <taxon>Cytobacillus</taxon>
    </lineage>
</organism>
<name>A0ABU0ACU2_9BACI</name>
<comment type="caution">
    <text evidence="1">The sequence shown here is derived from an EMBL/GenBank/DDBJ whole genome shotgun (WGS) entry which is preliminary data.</text>
</comment>
<dbReference type="Proteomes" id="UP001238088">
    <property type="component" value="Unassembled WGS sequence"/>
</dbReference>
<protein>
    <submittedName>
        <fullName evidence="1">Uncharacterized protein</fullName>
    </submittedName>
</protein>
<gene>
    <name evidence="1" type="ORF">J2S17_000405</name>
</gene>
<evidence type="ECO:0000313" key="2">
    <source>
        <dbReference type="Proteomes" id="UP001238088"/>
    </source>
</evidence>
<sequence length="43" mass="4846">MNEVLNRLLALFRNPGNLSHQQSLRILNYFSGHMCGITNGSLD</sequence>
<accession>A0ABU0ACU2</accession>